<evidence type="ECO:0000313" key="1">
    <source>
        <dbReference type="EMBL" id="MBM7480118.1"/>
    </source>
</evidence>
<gene>
    <name evidence="1" type="ORF">JOD49_003038</name>
</gene>
<name>A0ABS2LI64_9CELL</name>
<organism evidence="1 2">
    <name type="scientific">Oerskovia jenensis</name>
    <dbReference type="NCBI Taxonomy" id="162169"/>
    <lineage>
        <taxon>Bacteria</taxon>
        <taxon>Bacillati</taxon>
        <taxon>Actinomycetota</taxon>
        <taxon>Actinomycetes</taxon>
        <taxon>Micrococcales</taxon>
        <taxon>Cellulomonadaceae</taxon>
        <taxon>Oerskovia</taxon>
    </lineage>
</organism>
<dbReference type="RefSeq" id="WP_205307935.1">
    <property type="nucleotide sequence ID" value="NZ_BAAAVF010000007.1"/>
</dbReference>
<reference evidence="1 2" key="1">
    <citation type="submission" date="2021-01" db="EMBL/GenBank/DDBJ databases">
        <title>Sequencing the genomes of 1000 actinobacteria strains.</title>
        <authorList>
            <person name="Klenk H.-P."/>
        </authorList>
    </citation>
    <scope>NUCLEOTIDE SEQUENCE [LARGE SCALE GENOMIC DNA]</scope>
    <source>
        <strain evidence="1 2">DSM 46000</strain>
    </source>
</reference>
<dbReference type="Proteomes" id="UP000698059">
    <property type="component" value="Unassembled WGS sequence"/>
</dbReference>
<dbReference type="EMBL" id="JAFBBO010000001">
    <property type="protein sequence ID" value="MBM7480118.1"/>
    <property type="molecule type" value="Genomic_DNA"/>
</dbReference>
<keyword evidence="2" id="KW-1185">Reference proteome</keyword>
<proteinExistence type="predicted"/>
<evidence type="ECO:0000313" key="2">
    <source>
        <dbReference type="Proteomes" id="UP000698059"/>
    </source>
</evidence>
<accession>A0ABS2LI64</accession>
<sequence>MRPTKYLKKWSAVDRTLAEALLLHERAFDPHGIPWEVALDPEKGSWLDVDERINWASAAVENWRAQGSHEPGAYPVVIDTRKSDPTE</sequence>
<protein>
    <submittedName>
        <fullName evidence="1">Uncharacterized protein</fullName>
    </submittedName>
</protein>
<comment type="caution">
    <text evidence="1">The sequence shown here is derived from an EMBL/GenBank/DDBJ whole genome shotgun (WGS) entry which is preliminary data.</text>
</comment>